<keyword evidence="4" id="KW-0067">ATP-binding</keyword>
<dbReference type="GO" id="GO:0016887">
    <property type="term" value="F:ATP hydrolysis activity"/>
    <property type="evidence" value="ECO:0007669"/>
    <property type="project" value="InterPro"/>
</dbReference>
<evidence type="ECO:0000256" key="5">
    <source>
        <dbReference type="ARBA" id="ARBA00022842"/>
    </source>
</evidence>
<evidence type="ECO:0000256" key="3">
    <source>
        <dbReference type="ARBA" id="ARBA00022741"/>
    </source>
</evidence>
<reference evidence="7 8" key="1">
    <citation type="submission" date="2018-06" db="EMBL/GenBank/DDBJ databases">
        <title>Extensive metabolic versatility and redundancy in microbially diverse, dynamic hydrothermal sediments.</title>
        <authorList>
            <person name="Dombrowski N."/>
            <person name="Teske A."/>
            <person name="Baker B.J."/>
        </authorList>
    </citation>
    <scope>NUCLEOTIDE SEQUENCE [LARGE SCALE GENOMIC DNA]</scope>
    <source>
        <strain evidence="7">B36_G15</strain>
    </source>
</reference>
<dbReference type="InterPro" id="IPR027417">
    <property type="entry name" value="P-loop_NTPase"/>
</dbReference>
<dbReference type="AlphaFoldDB" id="A0A660SJ20"/>
<evidence type="ECO:0000259" key="6">
    <source>
        <dbReference type="PROSITE" id="PS51710"/>
    </source>
</evidence>
<dbReference type="InterPro" id="IPR023192">
    <property type="entry name" value="TGS-like_dom_sf"/>
</dbReference>
<dbReference type="InterPro" id="IPR031167">
    <property type="entry name" value="G_OBG"/>
</dbReference>
<dbReference type="InterPro" id="IPR012676">
    <property type="entry name" value="TGS-like"/>
</dbReference>
<gene>
    <name evidence="7" type="ORF">DRP53_04265</name>
</gene>
<dbReference type="InterPro" id="IPR013029">
    <property type="entry name" value="YchF_C"/>
</dbReference>
<dbReference type="SUPFAM" id="SSF52540">
    <property type="entry name" value="P-loop containing nucleoside triphosphate hydrolases"/>
    <property type="match status" value="1"/>
</dbReference>
<keyword evidence="2" id="KW-0479">Metal-binding</keyword>
<comment type="caution">
    <text evidence="7">The sequence shown here is derived from an EMBL/GenBank/DDBJ whole genome shotgun (WGS) entry which is preliminary data.</text>
</comment>
<evidence type="ECO:0000313" key="8">
    <source>
        <dbReference type="Proteomes" id="UP000268469"/>
    </source>
</evidence>
<dbReference type="GO" id="GO:0005737">
    <property type="term" value="C:cytoplasm"/>
    <property type="evidence" value="ECO:0007669"/>
    <property type="project" value="TreeGrafter"/>
</dbReference>
<dbReference type="PANTHER" id="PTHR23305">
    <property type="entry name" value="OBG GTPASE FAMILY"/>
    <property type="match status" value="1"/>
</dbReference>
<protein>
    <submittedName>
        <fullName evidence="7">Redox-regulated ATPase YchF</fullName>
    </submittedName>
</protein>
<dbReference type="Gene3D" id="3.40.50.300">
    <property type="entry name" value="P-loop containing nucleotide triphosphate hydrolases"/>
    <property type="match status" value="1"/>
</dbReference>
<sequence length="333" mass="36906">MKLGIAGLPNVGKTSLFNLLTEGKSEVAPYPFTTIQRNIGVAKISDERFSRLVEAIKPTRSTPAQIEIVDIAGLVEGASRGEGLGNQFLANIRDVDLLIHLLRSFASETISHPYTEVDPVRDYEVIRSEFLLSDLEIIERRMKKLSKLGGEERKRLEEIAELLRAGTPPPLTPELKSYGLISPKPELIVINGDEFTTPPPLNAYPISIKLEEEMAGLPEDEKRSFRREYGLDPRGPGGIIMEAIGRLDMVFFYTIKGEEARAWIIRGGTKAIDAAGMIHSDMKKGFIKAEVASVEDIITLGGFSSAQEKGKVRTEGKDYRIKDGDVLLIRFHT</sequence>
<dbReference type="GO" id="GO:0005525">
    <property type="term" value="F:GTP binding"/>
    <property type="evidence" value="ECO:0007669"/>
    <property type="project" value="InterPro"/>
</dbReference>
<evidence type="ECO:0000313" key="7">
    <source>
        <dbReference type="EMBL" id="RKX70673.1"/>
    </source>
</evidence>
<dbReference type="Gene3D" id="3.10.20.30">
    <property type="match status" value="1"/>
</dbReference>
<organism evidence="7 8">
    <name type="scientific">candidate division WOR-3 bacterium</name>
    <dbReference type="NCBI Taxonomy" id="2052148"/>
    <lineage>
        <taxon>Bacteria</taxon>
        <taxon>Bacteria division WOR-3</taxon>
    </lineage>
</organism>
<dbReference type="PIRSF" id="PIRSF006641">
    <property type="entry name" value="CHP00092"/>
    <property type="match status" value="1"/>
</dbReference>
<dbReference type="GO" id="GO:0046872">
    <property type="term" value="F:metal ion binding"/>
    <property type="evidence" value="ECO:0007669"/>
    <property type="project" value="UniProtKB-KW"/>
</dbReference>
<dbReference type="PRINTS" id="PR00326">
    <property type="entry name" value="GTP1OBG"/>
</dbReference>
<dbReference type="Proteomes" id="UP000268469">
    <property type="component" value="Unassembled WGS sequence"/>
</dbReference>
<evidence type="ECO:0000256" key="4">
    <source>
        <dbReference type="ARBA" id="ARBA00022840"/>
    </source>
</evidence>
<dbReference type="GO" id="GO:0005524">
    <property type="term" value="F:ATP binding"/>
    <property type="evidence" value="ECO:0007669"/>
    <property type="project" value="UniProtKB-KW"/>
</dbReference>
<feature type="domain" description="OBG-type G" evidence="6">
    <location>
        <begin position="1"/>
        <end position="333"/>
    </location>
</feature>
<evidence type="ECO:0000256" key="1">
    <source>
        <dbReference type="ARBA" id="ARBA00001946"/>
    </source>
</evidence>
<dbReference type="InterPro" id="IPR004396">
    <property type="entry name" value="ATPase_YchF/OLA1"/>
</dbReference>
<keyword evidence="5" id="KW-0460">Magnesium</keyword>
<comment type="cofactor">
    <cofactor evidence="1">
        <name>Mg(2+)</name>
        <dbReference type="ChEBI" id="CHEBI:18420"/>
    </cofactor>
</comment>
<dbReference type="NCBIfam" id="TIGR00092">
    <property type="entry name" value="redox-regulated ATPase YchF"/>
    <property type="match status" value="1"/>
</dbReference>
<evidence type="ECO:0000256" key="2">
    <source>
        <dbReference type="ARBA" id="ARBA00022723"/>
    </source>
</evidence>
<dbReference type="EMBL" id="QNBE01000031">
    <property type="protein sequence ID" value="RKX70673.1"/>
    <property type="molecule type" value="Genomic_DNA"/>
</dbReference>
<dbReference type="Pfam" id="PF06071">
    <property type="entry name" value="YchF-GTPase_C"/>
    <property type="match status" value="1"/>
</dbReference>
<accession>A0A660SJ20</accession>
<dbReference type="InterPro" id="IPR006073">
    <property type="entry name" value="GTP-bd"/>
</dbReference>
<dbReference type="PANTHER" id="PTHR23305:SF18">
    <property type="entry name" value="OBG-TYPE G DOMAIN-CONTAINING PROTEIN"/>
    <property type="match status" value="1"/>
</dbReference>
<dbReference type="SUPFAM" id="SSF81271">
    <property type="entry name" value="TGS-like"/>
    <property type="match status" value="1"/>
</dbReference>
<dbReference type="Gene3D" id="1.10.150.300">
    <property type="entry name" value="TGS-like domain"/>
    <property type="match status" value="1"/>
</dbReference>
<keyword evidence="3" id="KW-0547">Nucleotide-binding</keyword>
<dbReference type="FunFam" id="3.10.20.30:FF:000029">
    <property type="entry name" value="Obg-like ATPase 1"/>
    <property type="match status" value="1"/>
</dbReference>
<dbReference type="PROSITE" id="PS51710">
    <property type="entry name" value="G_OBG"/>
    <property type="match status" value="1"/>
</dbReference>
<proteinExistence type="predicted"/>
<dbReference type="Pfam" id="PF01926">
    <property type="entry name" value="MMR_HSR1"/>
    <property type="match status" value="1"/>
</dbReference>
<name>A0A660SJ20_UNCW3</name>
<dbReference type="InterPro" id="IPR012675">
    <property type="entry name" value="Beta-grasp_dom_sf"/>
</dbReference>